<reference evidence="1 2" key="1">
    <citation type="submission" date="2019-02" db="EMBL/GenBank/DDBJ databases">
        <title>Deep-cultivation of Planctomycetes and their phenomic and genomic characterization uncovers novel biology.</title>
        <authorList>
            <person name="Wiegand S."/>
            <person name="Jogler M."/>
            <person name="Boedeker C."/>
            <person name="Pinto D."/>
            <person name="Vollmers J."/>
            <person name="Rivas-Marin E."/>
            <person name="Kohn T."/>
            <person name="Peeters S.H."/>
            <person name="Heuer A."/>
            <person name="Rast P."/>
            <person name="Oberbeckmann S."/>
            <person name="Bunk B."/>
            <person name="Jeske O."/>
            <person name="Meyerdierks A."/>
            <person name="Storesund J.E."/>
            <person name="Kallscheuer N."/>
            <person name="Luecker S."/>
            <person name="Lage O.M."/>
            <person name="Pohl T."/>
            <person name="Merkel B.J."/>
            <person name="Hornburger P."/>
            <person name="Mueller R.-W."/>
            <person name="Bruemmer F."/>
            <person name="Labrenz M."/>
            <person name="Spormann A.M."/>
            <person name="Op Den Camp H."/>
            <person name="Overmann J."/>
            <person name="Amann R."/>
            <person name="Jetten M.S.M."/>
            <person name="Mascher T."/>
            <person name="Medema M.H."/>
            <person name="Devos D.P."/>
            <person name="Kaster A.-K."/>
            <person name="Ovreas L."/>
            <person name="Rohde M."/>
            <person name="Galperin M.Y."/>
            <person name="Jogler C."/>
        </authorList>
    </citation>
    <scope>NUCLEOTIDE SEQUENCE [LARGE SCALE GENOMIC DNA]</scope>
    <source>
        <strain evidence="1 2">Poly41</strain>
    </source>
</reference>
<dbReference type="Proteomes" id="UP000319143">
    <property type="component" value="Unassembled WGS sequence"/>
</dbReference>
<dbReference type="EMBL" id="SJPV01000008">
    <property type="protein sequence ID" value="TWU34478.1"/>
    <property type="molecule type" value="Genomic_DNA"/>
</dbReference>
<evidence type="ECO:0000313" key="1">
    <source>
        <dbReference type="EMBL" id="TWU34478.1"/>
    </source>
</evidence>
<dbReference type="AlphaFoldDB" id="A0A5C6DCQ8"/>
<keyword evidence="2" id="KW-1185">Reference proteome</keyword>
<name>A0A5C6DCQ8_9BACT</name>
<proteinExistence type="predicted"/>
<accession>A0A5C6DCQ8</accession>
<protein>
    <submittedName>
        <fullName evidence="1">Uncharacterized protein</fullName>
    </submittedName>
</protein>
<gene>
    <name evidence="1" type="ORF">Poly41_46260</name>
</gene>
<organism evidence="1 2">
    <name type="scientific">Novipirellula artificiosorum</name>
    <dbReference type="NCBI Taxonomy" id="2528016"/>
    <lineage>
        <taxon>Bacteria</taxon>
        <taxon>Pseudomonadati</taxon>
        <taxon>Planctomycetota</taxon>
        <taxon>Planctomycetia</taxon>
        <taxon>Pirellulales</taxon>
        <taxon>Pirellulaceae</taxon>
        <taxon>Novipirellula</taxon>
    </lineage>
</organism>
<sequence length="75" mass="8635">MRFGQVKRSLTATAFGMDQDPFRYKIAPLTLSMSKTTWTGMWGVYPNQRWLGPSKLAQYGILRKLQDFGREIGSF</sequence>
<evidence type="ECO:0000313" key="2">
    <source>
        <dbReference type="Proteomes" id="UP000319143"/>
    </source>
</evidence>
<comment type="caution">
    <text evidence="1">The sequence shown here is derived from an EMBL/GenBank/DDBJ whole genome shotgun (WGS) entry which is preliminary data.</text>
</comment>